<dbReference type="CTD" id="55173"/>
<dbReference type="AlphaFoldDB" id="A0A6P7LT67"/>
<dbReference type="SMART" id="SM01403">
    <property type="entry name" value="Ribosomal_S10"/>
    <property type="match status" value="1"/>
</dbReference>
<evidence type="ECO:0000256" key="1">
    <source>
        <dbReference type="ARBA" id="ARBA00004173"/>
    </source>
</evidence>
<dbReference type="GO" id="GO:0005763">
    <property type="term" value="C:mitochondrial small ribosomal subunit"/>
    <property type="evidence" value="ECO:0007669"/>
    <property type="project" value="InterPro"/>
</dbReference>
<dbReference type="HAMAP" id="MF_00508">
    <property type="entry name" value="Ribosomal_uS10"/>
    <property type="match status" value="1"/>
</dbReference>
<protein>
    <recommendedName>
        <fullName evidence="6">Small ribosomal subunit protein uS10m</fullName>
    </recommendedName>
    <alternativeName>
        <fullName evidence="7">28S ribosomal protein S10, mitochondrial</fullName>
    </alternativeName>
</protein>
<evidence type="ECO:0000256" key="7">
    <source>
        <dbReference type="ARBA" id="ARBA00035544"/>
    </source>
</evidence>
<dbReference type="OrthoDB" id="366214at2759"/>
<dbReference type="InterPro" id="IPR040055">
    <property type="entry name" value="Ribosomal_uS10m"/>
</dbReference>
<keyword evidence="9" id="KW-1185">Reference proteome</keyword>
<keyword evidence="3 10" id="KW-0689">Ribosomal protein</keyword>
<dbReference type="Gene3D" id="3.30.70.600">
    <property type="entry name" value="Ribosomal protein S10 domain"/>
    <property type="match status" value="1"/>
</dbReference>
<dbReference type="InterPro" id="IPR036838">
    <property type="entry name" value="Ribosomal_uS10_dom_sf"/>
</dbReference>
<evidence type="ECO:0000256" key="6">
    <source>
        <dbReference type="ARBA" id="ARBA00035261"/>
    </source>
</evidence>
<dbReference type="Proteomes" id="UP000515150">
    <property type="component" value="Chromosome 24"/>
</dbReference>
<evidence type="ECO:0000256" key="2">
    <source>
        <dbReference type="ARBA" id="ARBA00007102"/>
    </source>
</evidence>
<dbReference type="InterPro" id="IPR027486">
    <property type="entry name" value="Ribosomal_uS10_dom"/>
</dbReference>
<evidence type="ECO:0000259" key="8">
    <source>
        <dbReference type="SMART" id="SM01403"/>
    </source>
</evidence>
<dbReference type="InterPro" id="IPR001848">
    <property type="entry name" value="Ribosomal_uS10"/>
</dbReference>
<dbReference type="FunCoup" id="A0A6P7LT67">
    <property type="interactions" value="357"/>
</dbReference>
<dbReference type="GO" id="GO:0006412">
    <property type="term" value="P:translation"/>
    <property type="evidence" value="ECO:0007669"/>
    <property type="project" value="InterPro"/>
</dbReference>
<evidence type="ECO:0000256" key="3">
    <source>
        <dbReference type="ARBA" id="ARBA00022980"/>
    </source>
</evidence>
<organism evidence="9 10">
    <name type="scientific">Betta splendens</name>
    <name type="common">Siamese fighting fish</name>
    <dbReference type="NCBI Taxonomy" id="158456"/>
    <lineage>
        <taxon>Eukaryota</taxon>
        <taxon>Metazoa</taxon>
        <taxon>Chordata</taxon>
        <taxon>Craniata</taxon>
        <taxon>Vertebrata</taxon>
        <taxon>Euteleostomi</taxon>
        <taxon>Actinopterygii</taxon>
        <taxon>Neopterygii</taxon>
        <taxon>Teleostei</taxon>
        <taxon>Neoteleostei</taxon>
        <taxon>Acanthomorphata</taxon>
        <taxon>Anabantaria</taxon>
        <taxon>Anabantiformes</taxon>
        <taxon>Anabantoidei</taxon>
        <taxon>Osphronemidae</taxon>
        <taxon>Betta</taxon>
    </lineage>
</organism>
<evidence type="ECO:0000313" key="10">
    <source>
        <dbReference type="RefSeq" id="XP_028997172.1"/>
    </source>
</evidence>
<name>A0A6P7LT67_BETSP</name>
<dbReference type="Pfam" id="PF00338">
    <property type="entry name" value="Ribosomal_S10"/>
    <property type="match status" value="1"/>
</dbReference>
<dbReference type="GO" id="GO:0003735">
    <property type="term" value="F:structural constituent of ribosome"/>
    <property type="evidence" value="ECO:0007669"/>
    <property type="project" value="InterPro"/>
</dbReference>
<evidence type="ECO:0000256" key="4">
    <source>
        <dbReference type="ARBA" id="ARBA00023128"/>
    </source>
</evidence>
<dbReference type="PANTHER" id="PTHR13334:SF4">
    <property type="entry name" value="SMALL RIBOSOMAL SUBUNIT PROTEIN US10M"/>
    <property type="match status" value="1"/>
</dbReference>
<dbReference type="PANTHER" id="PTHR13334">
    <property type="entry name" value="MITOCHONDRIAL 28S RIBOSOMAL PROTEIN S10"/>
    <property type="match status" value="1"/>
</dbReference>
<feature type="domain" description="Small ribosomal subunit protein uS10" evidence="8">
    <location>
        <begin position="80"/>
        <end position="177"/>
    </location>
</feature>
<comment type="similarity">
    <text evidence="2">Belongs to the universal ribosomal protein uS10 family.</text>
</comment>
<keyword evidence="5" id="KW-0687">Ribonucleoprotein</keyword>
<dbReference type="GeneID" id="114849664"/>
<dbReference type="RefSeq" id="XP_028997172.1">
    <property type="nucleotide sequence ID" value="XM_029141339.3"/>
</dbReference>
<dbReference type="FunFam" id="3.30.70.600:FF:000005">
    <property type="entry name" value="28S ribosomal protein S10, mitochondrial"/>
    <property type="match status" value="1"/>
</dbReference>
<comment type="subcellular location">
    <subcellularLocation>
        <location evidence="1">Mitochondrion</location>
    </subcellularLocation>
</comment>
<evidence type="ECO:0000313" key="9">
    <source>
        <dbReference type="Proteomes" id="UP000515150"/>
    </source>
</evidence>
<keyword evidence="4" id="KW-0496">Mitochondrion</keyword>
<accession>A0A6P7LT67</accession>
<gene>
    <name evidence="10" type="primary">mrps10</name>
</gene>
<proteinExistence type="inferred from homology"/>
<dbReference type="SUPFAM" id="SSF54999">
    <property type="entry name" value="Ribosomal protein S10"/>
    <property type="match status" value="1"/>
</dbReference>
<dbReference type="KEGG" id="bspl:114849664"/>
<evidence type="ECO:0000256" key="5">
    <source>
        <dbReference type="ARBA" id="ARBA00023274"/>
    </source>
</evidence>
<dbReference type="InParanoid" id="A0A6P7LT67"/>
<sequence>MAAPMAFRRQVLSLGRILTAISHLGPRGLGAGASHNRCKILSFHLPLTSNSSFHIAPRLFSTAPSITVTEEPDTLFQKVSVLVKGHDRAVLDSYEFFATTAAKELGITISKVFEPPKDIERLTLLKSVHIFKKHRVQYEMRTHYRCIELSHLTGCTAHVYLEYIQRNLPEGVAMEVTKTTMEKVPDHIHEPMWKDHPVESEASK</sequence>
<reference evidence="10" key="1">
    <citation type="submission" date="2025-08" db="UniProtKB">
        <authorList>
            <consortium name="RefSeq"/>
        </authorList>
    </citation>
    <scope>IDENTIFICATION</scope>
</reference>